<dbReference type="InterPro" id="IPR000734">
    <property type="entry name" value="TAG_lipase"/>
</dbReference>
<dbReference type="GO" id="GO:0016042">
    <property type="term" value="P:lipid catabolic process"/>
    <property type="evidence" value="ECO:0007669"/>
    <property type="project" value="TreeGrafter"/>
</dbReference>
<evidence type="ECO:0000256" key="4">
    <source>
        <dbReference type="RuleBase" id="RU004262"/>
    </source>
</evidence>
<name>A0A653CRR6_CALMS</name>
<organism evidence="6 7">
    <name type="scientific">Callosobruchus maculatus</name>
    <name type="common">Southern cowpea weevil</name>
    <name type="synonym">Pulse bruchid</name>
    <dbReference type="NCBI Taxonomy" id="64391"/>
    <lineage>
        <taxon>Eukaryota</taxon>
        <taxon>Metazoa</taxon>
        <taxon>Ecdysozoa</taxon>
        <taxon>Arthropoda</taxon>
        <taxon>Hexapoda</taxon>
        <taxon>Insecta</taxon>
        <taxon>Pterygota</taxon>
        <taxon>Neoptera</taxon>
        <taxon>Endopterygota</taxon>
        <taxon>Coleoptera</taxon>
        <taxon>Polyphaga</taxon>
        <taxon>Cucujiformia</taxon>
        <taxon>Chrysomeloidea</taxon>
        <taxon>Chrysomelidae</taxon>
        <taxon>Bruchinae</taxon>
        <taxon>Bruchini</taxon>
        <taxon>Callosobruchus</taxon>
    </lineage>
</organism>
<accession>A0A653CRR6</accession>
<sequence length="135" mass="14819">GLDPAGPGFDQGLIDGTNLNVDDAEFVDIIHTCAGFLGSTQMLGHVDFFPNGGGPPQPGCSILKFYETCSHGRSWKLFAESIRLDEAYMARQCENWELLKNKKCGGDEVPMGETTPSHVRGIYYLETSDTKPYLL</sequence>
<evidence type="ECO:0000313" key="7">
    <source>
        <dbReference type="Proteomes" id="UP000410492"/>
    </source>
</evidence>
<dbReference type="InterPro" id="IPR013818">
    <property type="entry name" value="Lipase"/>
</dbReference>
<dbReference type="Proteomes" id="UP000410492">
    <property type="component" value="Unassembled WGS sequence"/>
</dbReference>
<dbReference type="Gene3D" id="3.40.50.1820">
    <property type="entry name" value="alpha/beta hydrolase"/>
    <property type="match status" value="1"/>
</dbReference>
<feature type="domain" description="Lipase" evidence="5">
    <location>
        <begin position="1"/>
        <end position="133"/>
    </location>
</feature>
<dbReference type="SUPFAM" id="SSF53474">
    <property type="entry name" value="alpha/beta-Hydrolases"/>
    <property type="match status" value="1"/>
</dbReference>
<evidence type="ECO:0000256" key="2">
    <source>
        <dbReference type="ARBA" id="ARBA00010701"/>
    </source>
</evidence>
<dbReference type="AlphaFoldDB" id="A0A653CRR6"/>
<gene>
    <name evidence="6" type="ORF">CALMAC_LOCUS11310</name>
</gene>
<dbReference type="InterPro" id="IPR029058">
    <property type="entry name" value="AB_hydrolase_fold"/>
</dbReference>
<evidence type="ECO:0000259" key="5">
    <source>
        <dbReference type="Pfam" id="PF00151"/>
    </source>
</evidence>
<evidence type="ECO:0000313" key="6">
    <source>
        <dbReference type="EMBL" id="VEN50594.1"/>
    </source>
</evidence>
<dbReference type="Pfam" id="PF00151">
    <property type="entry name" value="Lipase"/>
    <property type="match status" value="1"/>
</dbReference>
<proteinExistence type="inferred from homology"/>
<reference evidence="6 7" key="1">
    <citation type="submission" date="2019-01" db="EMBL/GenBank/DDBJ databases">
        <authorList>
            <person name="Sayadi A."/>
        </authorList>
    </citation>
    <scope>NUCLEOTIDE SEQUENCE [LARGE SCALE GENOMIC DNA]</scope>
</reference>
<dbReference type="GO" id="GO:0005615">
    <property type="term" value="C:extracellular space"/>
    <property type="evidence" value="ECO:0007669"/>
    <property type="project" value="TreeGrafter"/>
</dbReference>
<comment type="subcellular location">
    <subcellularLocation>
        <location evidence="1">Secreted</location>
    </subcellularLocation>
</comment>
<dbReference type="OrthoDB" id="199913at2759"/>
<comment type="similarity">
    <text evidence="2 4">Belongs to the AB hydrolase superfamily. Lipase family.</text>
</comment>
<protein>
    <recommendedName>
        <fullName evidence="5">Lipase domain-containing protein</fullName>
    </recommendedName>
</protein>
<dbReference type="GO" id="GO:0016298">
    <property type="term" value="F:lipase activity"/>
    <property type="evidence" value="ECO:0007669"/>
    <property type="project" value="InterPro"/>
</dbReference>
<dbReference type="EMBL" id="CAACVG010008653">
    <property type="protein sequence ID" value="VEN50594.1"/>
    <property type="molecule type" value="Genomic_DNA"/>
</dbReference>
<feature type="non-terminal residue" evidence="6">
    <location>
        <position position="135"/>
    </location>
</feature>
<evidence type="ECO:0000256" key="3">
    <source>
        <dbReference type="ARBA" id="ARBA00022525"/>
    </source>
</evidence>
<feature type="non-terminal residue" evidence="6">
    <location>
        <position position="1"/>
    </location>
</feature>
<evidence type="ECO:0000256" key="1">
    <source>
        <dbReference type="ARBA" id="ARBA00004613"/>
    </source>
</evidence>
<keyword evidence="3" id="KW-0964">Secreted</keyword>
<dbReference type="PANTHER" id="PTHR11610">
    <property type="entry name" value="LIPASE"/>
    <property type="match status" value="1"/>
</dbReference>
<keyword evidence="7" id="KW-1185">Reference proteome</keyword>